<dbReference type="InterPro" id="IPR011022">
    <property type="entry name" value="Arrestin_C-like"/>
</dbReference>
<evidence type="ECO:0000313" key="13">
    <source>
        <dbReference type="Proteomes" id="UP001150538"/>
    </source>
</evidence>
<dbReference type="InterPro" id="IPR011021">
    <property type="entry name" value="Arrestin-like_N"/>
</dbReference>
<dbReference type="InterPro" id="IPR050062">
    <property type="entry name" value="Pro-tRNA_synthetase"/>
</dbReference>
<dbReference type="SMART" id="SM01017">
    <property type="entry name" value="Arrestin_C"/>
    <property type="match status" value="1"/>
</dbReference>
<organism evidence="12 13">
    <name type="scientific">Mycoemilia scoparia</name>
    <dbReference type="NCBI Taxonomy" id="417184"/>
    <lineage>
        <taxon>Eukaryota</taxon>
        <taxon>Fungi</taxon>
        <taxon>Fungi incertae sedis</taxon>
        <taxon>Zoopagomycota</taxon>
        <taxon>Kickxellomycotina</taxon>
        <taxon>Kickxellomycetes</taxon>
        <taxon>Kickxellales</taxon>
        <taxon>Kickxellaceae</taxon>
        <taxon>Mycoemilia</taxon>
    </lineage>
</organism>
<dbReference type="PRINTS" id="PR01046">
    <property type="entry name" value="TRNASYNTHPRO"/>
</dbReference>
<dbReference type="AlphaFoldDB" id="A0A9W7ZXF8"/>
<dbReference type="InterPro" id="IPR002316">
    <property type="entry name" value="Pro-tRNA-ligase_IIa"/>
</dbReference>
<gene>
    <name evidence="12" type="ORF">H4219_002435</name>
</gene>
<keyword evidence="5" id="KW-0067">ATP-binding</keyword>
<dbReference type="InterPro" id="IPR014756">
    <property type="entry name" value="Ig_E-set"/>
</dbReference>
<feature type="region of interest" description="Disordered" evidence="10">
    <location>
        <begin position="562"/>
        <end position="597"/>
    </location>
</feature>
<evidence type="ECO:0000256" key="9">
    <source>
        <dbReference type="ARBA" id="ARBA00047671"/>
    </source>
</evidence>
<dbReference type="Proteomes" id="UP001150538">
    <property type="component" value="Unassembled WGS sequence"/>
</dbReference>
<protein>
    <recommendedName>
        <fullName evidence="2">proline--tRNA ligase</fullName>
        <ecNumber evidence="2">6.1.1.15</ecNumber>
    </recommendedName>
    <alternativeName>
        <fullName evidence="8">Prolyl-tRNA synthetase</fullName>
    </alternativeName>
</protein>
<feature type="compositionally biased region" description="Polar residues" evidence="10">
    <location>
        <begin position="852"/>
        <end position="871"/>
    </location>
</feature>
<reference evidence="12" key="1">
    <citation type="submission" date="2022-07" db="EMBL/GenBank/DDBJ databases">
        <title>Phylogenomic reconstructions and comparative analyses of Kickxellomycotina fungi.</title>
        <authorList>
            <person name="Reynolds N.K."/>
            <person name="Stajich J.E."/>
            <person name="Barry K."/>
            <person name="Grigoriev I.V."/>
            <person name="Crous P."/>
            <person name="Smith M.E."/>
        </authorList>
    </citation>
    <scope>NUCLEOTIDE SEQUENCE</scope>
    <source>
        <strain evidence="12">NBRC 100468</strain>
    </source>
</reference>
<dbReference type="Gene3D" id="3.30.930.10">
    <property type="entry name" value="Bira Bifunctional Protein, Domain 2"/>
    <property type="match status" value="2"/>
</dbReference>
<comment type="similarity">
    <text evidence="1">Belongs to the class-II aminoacyl-tRNA synthetase family.</text>
</comment>
<evidence type="ECO:0000256" key="4">
    <source>
        <dbReference type="ARBA" id="ARBA00022741"/>
    </source>
</evidence>
<dbReference type="OrthoDB" id="10267474at2759"/>
<feature type="domain" description="Aminoacyl-transfer RNA synthetases class-II family profile" evidence="11">
    <location>
        <begin position="675"/>
        <end position="1087"/>
    </location>
</feature>
<proteinExistence type="inferred from homology"/>
<dbReference type="InterPro" id="IPR004500">
    <property type="entry name" value="Pro-tRNA-synth_IIa_bac-type"/>
</dbReference>
<dbReference type="GO" id="GO:0005524">
    <property type="term" value="F:ATP binding"/>
    <property type="evidence" value="ECO:0007669"/>
    <property type="project" value="UniProtKB-KW"/>
</dbReference>
<evidence type="ECO:0000256" key="1">
    <source>
        <dbReference type="ARBA" id="ARBA00008226"/>
    </source>
</evidence>
<feature type="compositionally biased region" description="Low complexity" evidence="10">
    <location>
        <begin position="516"/>
        <end position="532"/>
    </location>
</feature>
<dbReference type="GO" id="GO:0005739">
    <property type="term" value="C:mitochondrion"/>
    <property type="evidence" value="ECO:0007669"/>
    <property type="project" value="TreeGrafter"/>
</dbReference>
<dbReference type="InterPro" id="IPR006195">
    <property type="entry name" value="aa-tRNA-synth_II"/>
</dbReference>
<evidence type="ECO:0000256" key="7">
    <source>
        <dbReference type="ARBA" id="ARBA00023146"/>
    </source>
</evidence>
<comment type="catalytic activity">
    <reaction evidence="9">
        <text>tRNA(Pro) + L-proline + ATP = L-prolyl-tRNA(Pro) + AMP + diphosphate</text>
        <dbReference type="Rhea" id="RHEA:14305"/>
        <dbReference type="Rhea" id="RHEA-COMP:9700"/>
        <dbReference type="Rhea" id="RHEA-COMP:9702"/>
        <dbReference type="ChEBI" id="CHEBI:30616"/>
        <dbReference type="ChEBI" id="CHEBI:33019"/>
        <dbReference type="ChEBI" id="CHEBI:60039"/>
        <dbReference type="ChEBI" id="CHEBI:78442"/>
        <dbReference type="ChEBI" id="CHEBI:78532"/>
        <dbReference type="ChEBI" id="CHEBI:456215"/>
        <dbReference type="EC" id="6.1.1.15"/>
    </reaction>
</comment>
<keyword evidence="3" id="KW-0436">Ligase</keyword>
<feature type="compositionally biased region" description="Polar residues" evidence="10">
    <location>
        <begin position="635"/>
        <end position="653"/>
    </location>
</feature>
<evidence type="ECO:0000256" key="6">
    <source>
        <dbReference type="ARBA" id="ARBA00022917"/>
    </source>
</evidence>
<dbReference type="InterPro" id="IPR036621">
    <property type="entry name" value="Anticodon-bd_dom_sf"/>
</dbReference>
<dbReference type="Pfam" id="PF00587">
    <property type="entry name" value="tRNA-synt_2b"/>
    <property type="match status" value="1"/>
</dbReference>
<feature type="compositionally biased region" description="Polar residues" evidence="10">
    <location>
        <begin position="574"/>
        <end position="597"/>
    </location>
</feature>
<dbReference type="SUPFAM" id="SSF52954">
    <property type="entry name" value="Class II aaRS ABD-related"/>
    <property type="match status" value="1"/>
</dbReference>
<dbReference type="PANTHER" id="PTHR42753:SF2">
    <property type="entry name" value="PROLINE--TRNA LIGASE"/>
    <property type="match status" value="1"/>
</dbReference>
<evidence type="ECO:0000256" key="5">
    <source>
        <dbReference type="ARBA" id="ARBA00022840"/>
    </source>
</evidence>
<feature type="region of interest" description="Disordered" evidence="10">
    <location>
        <begin position="850"/>
        <end position="874"/>
    </location>
</feature>
<keyword evidence="6" id="KW-0648">Protein biosynthesis</keyword>
<dbReference type="InterPro" id="IPR045864">
    <property type="entry name" value="aa-tRNA-synth_II/BPL/LPL"/>
</dbReference>
<evidence type="ECO:0000256" key="2">
    <source>
        <dbReference type="ARBA" id="ARBA00012831"/>
    </source>
</evidence>
<dbReference type="EC" id="6.1.1.15" evidence="2"/>
<dbReference type="PROSITE" id="PS50862">
    <property type="entry name" value="AA_TRNA_LIGASE_II"/>
    <property type="match status" value="1"/>
</dbReference>
<evidence type="ECO:0000256" key="10">
    <source>
        <dbReference type="SAM" id="MobiDB-lite"/>
    </source>
</evidence>
<evidence type="ECO:0000256" key="8">
    <source>
        <dbReference type="ARBA" id="ARBA00029731"/>
    </source>
</evidence>
<dbReference type="InterPro" id="IPR014752">
    <property type="entry name" value="Arrestin-like_C"/>
</dbReference>
<keyword evidence="13" id="KW-1185">Reference proteome</keyword>
<dbReference type="NCBIfam" id="TIGR00409">
    <property type="entry name" value="proS_fam_II"/>
    <property type="match status" value="1"/>
</dbReference>
<sequence>MRQHSHLEIKPSEPQILFHGTPENAPSFLLTGKLIVHLSEPTRVKALTLKFKGKEDICWSQASPSQAAIYEEHRVLIDHHWNFSDSQRPGEKWSAGKHEFPFELVVPGNLPETLITDFGRIAYKLKAVLERPALHMNLVEIVSIPIKRGPDPGAPWALSLMESIEATGAWEDQLDYRVCVPTRSYRDGEMLEGHFEFQPRAKGIRLMLVGVLLKEYIRYYTSGSIESKKVGKVVARNERALYTFQSGPGSSSNAPEPGTELFDRKSVYATLNIPNCYTGVQYDMMTDLVEVRHRLKFLIRIKDVHGTTHSIYIAVPVSISPVPARDDSTILPRYETAISGSDLPLIASSDGPQAPPPSYQTVIEQDDIVARANESMHPHSWFRETTVPASAENTPMHSPRLEGISGQGSPALQQIGANGSPIQLNSIPPSYFQFAPRVYQAASRTAPTTPQEVGYTAHPLNHGLVLDPEGTQMNRRLSVSDLTLPPIAEQAAPPQVSPQDPQGASHPPLFVPQARPATSASTANSLSLLPSRNGGGSNVKSSRNKSNRNSYISFHKISKSLQLHHLQQKESRRNTVSTNDSAHTRASPNQSPSYNPRHSFIQSALTRLFHPHHHSHADNGHKGVPNEATERSLGKQPSIQPGHLSSPNSSGTTSNRSSYQNSSSGVFTLLPFAQRVIEKIVKIIDEEMANVGGQKITLPNMLPTENWEKTGRWNKAENELFSLKDRKGSTMLLAPTHEEEITSIISQEVHSYRQLPLRLYQISNKFRDELRPRSGLLRGREFLMKDMYSFDINKANALAAYEDLKQAYINIFNRLSVPYAMAEADSGNIGDGEDTLLLCSKCGYTANEERAQTSSKPKTLDNNPTSHNKPASSMDELFSCTSEPKYTIYISKADKDADENMSFHMFILPGGRVPNPTKYKKHPASGTLVPGQLIQVTTKDKLLSLIERNTKDSFSSPLSVSLFIDESTNIPAHNLETLENIIVAENKNTVLQHIVGDWITVVAGDGCPKCGPDQPLDSSRAIEVGHIFYLGKKYSSVLDAKAMAVSDGSKNAPQPVHLEMGCYGIGVSRVLQAIADHQKGSFGLRWPLSIAPFRACIVPIESSGRAIKDHERIKTMLDMGTFQIADSLAGIEINGERPFKGEIAIDDRNHLSVGYRLNDTELLGFPVVIILGKDFFSSNGQLAELKIFLPQGEGQHETQAKDTPKDLSTAQHMSSIVKIQDISEIIRKLF</sequence>
<dbReference type="GO" id="GO:0004827">
    <property type="term" value="F:proline-tRNA ligase activity"/>
    <property type="evidence" value="ECO:0007669"/>
    <property type="project" value="UniProtKB-EC"/>
</dbReference>
<dbReference type="Gene3D" id="3.40.50.800">
    <property type="entry name" value="Anticodon-binding domain"/>
    <property type="match status" value="1"/>
</dbReference>
<comment type="caution">
    <text evidence="12">The sequence shown here is derived from an EMBL/GenBank/DDBJ whole genome shotgun (WGS) entry which is preliminary data.</text>
</comment>
<feature type="region of interest" description="Disordered" evidence="10">
    <location>
        <begin position="612"/>
        <end position="660"/>
    </location>
</feature>
<keyword evidence="4" id="KW-0547">Nucleotide-binding</keyword>
<dbReference type="GO" id="GO:0006433">
    <property type="term" value="P:prolyl-tRNA aminoacylation"/>
    <property type="evidence" value="ECO:0007669"/>
    <property type="project" value="InterPro"/>
</dbReference>
<evidence type="ECO:0000313" key="12">
    <source>
        <dbReference type="EMBL" id="KAJ1918713.1"/>
    </source>
</evidence>
<evidence type="ECO:0000256" key="3">
    <source>
        <dbReference type="ARBA" id="ARBA00022598"/>
    </source>
</evidence>
<dbReference type="Pfam" id="PF00339">
    <property type="entry name" value="Arrestin_N"/>
    <property type="match status" value="1"/>
</dbReference>
<name>A0A9W7ZXF8_9FUNG</name>
<dbReference type="Pfam" id="PF02752">
    <property type="entry name" value="Arrestin_C"/>
    <property type="match status" value="1"/>
</dbReference>
<dbReference type="InterPro" id="IPR002314">
    <property type="entry name" value="aa-tRNA-synt_IIb"/>
</dbReference>
<feature type="region of interest" description="Disordered" evidence="10">
    <location>
        <begin position="491"/>
        <end position="548"/>
    </location>
</feature>
<dbReference type="EMBL" id="JANBPU010000039">
    <property type="protein sequence ID" value="KAJ1918713.1"/>
    <property type="molecule type" value="Genomic_DNA"/>
</dbReference>
<evidence type="ECO:0000259" key="11">
    <source>
        <dbReference type="PROSITE" id="PS50862"/>
    </source>
</evidence>
<keyword evidence="7" id="KW-0030">Aminoacyl-tRNA synthetase</keyword>
<dbReference type="SUPFAM" id="SSF81296">
    <property type="entry name" value="E set domains"/>
    <property type="match status" value="1"/>
</dbReference>
<dbReference type="PANTHER" id="PTHR42753">
    <property type="entry name" value="MITOCHONDRIAL RIBOSOME PROTEIN L39/PROLYL-TRNA LIGASE FAMILY MEMBER"/>
    <property type="match status" value="1"/>
</dbReference>
<accession>A0A9W7ZXF8</accession>
<dbReference type="SUPFAM" id="SSF55681">
    <property type="entry name" value="Class II aaRS and biotin synthetases"/>
    <property type="match status" value="1"/>
</dbReference>
<dbReference type="Gene3D" id="2.60.40.640">
    <property type="match status" value="1"/>
</dbReference>